<evidence type="ECO:0000256" key="4">
    <source>
        <dbReference type="ARBA" id="ARBA00023136"/>
    </source>
</evidence>
<dbReference type="RefSeq" id="WP_018361261.1">
    <property type="nucleotide sequence ID" value="NZ_UGTI01000001.1"/>
</dbReference>
<evidence type="ECO:0000256" key="2">
    <source>
        <dbReference type="ARBA" id="ARBA00022692"/>
    </source>
</evidence>
<dbReference type="GO" id="GO:0016020">
    <property type="term" value="C:membrane"/>
    <property type="evidence" value="ECO:0007669"/>
    <property type="project" value="UniProtKB-SubCell"/>
</dbReference>
<organism evidence="6 7">
    <name type="scientific">Porphyromonas macacae</name>
    <dbReference type="NCBI Taxonomy" id="28115"/>
    <lineage>
        <taxon>Bacteria</taxon>
        <taxon>Pseudomonadati</taxon>
        <taxon>Bacteroidota</taxon>
        <taxon>Bacteroidia</taxon>
        <taxon>Bacteroidales</taxon>
        <taxon>Porphyromonadaceae</taxon>
        <taxon>Porphyromonas</taxon>
    </lineage>
</organism>
<feature type="transmembrane region" description="Helical" evidence="5">
    <location>
        <begin position="6"/>
        <end position="21"/>
    </location>
</feature>
<keyword evidence="3 5" id="KW-1133">Transmembrane helix</keyword>
<reference evidence="6 7" key="1">
    <citation type="submission" date="2018-06" db="EMBL/GenBank/DDBJ databases">
        <authorList>
            <consortium name="Pathogen Informatics"/>
            <person name="Doyle S."/>
        </authorList>
    </citation>
    <scope>NUCLEOTIDE SEQUENCE [LARGE SCALE GENOMIC DNA]</scope>
    <source>
        <strain evidence="6 7">NCTC13100</strain>
    </source>
</reference>
<comment type="subcellular location">
    <subcellularLocation>
        <location evidence="1">Membrane</location>
        <topology evidence="1">Multi-pass membrane protein</topology>
    </subcellularLocation>
</comment>
<keyword evidence="2 5" id="KW-0812">Transmembrane</keyword>
<gene>
    <name evidence="6" type="ORF">NCTC13100_01208</name>
</gene>
<dbReference type="PANTHER" id="PTHR37306">
    <property type="entry name" value="COLICIN V PRODUCTION PROTEIN"/>
    <property type="match status" value="1"/>
</dbReference>
<evidence type="ECO:0000313" key="7">
    <source>
        <dbReference type="Proteomes" id="UP000254263"/>
    </source>
</evidence>
<evidence type="ECO:0000256" key="1">
    <source>
        <dbReference type="ARBA" id="ARBA00004141"/>
    </source>
</evidence>
<dbReference type="AlphaFoldDB" id="A0A379DJY1"/>
<dbReference type="EMBL" id="UGTI01000001">
    <property type="protein sequence ID" value="SUB78055.1"/>
    <property type="molecule type" value="Genomic_DNA"/>
</dbReference>
<evidence type="ECO:0000256" key="5">
    <source>
        <dbReference type="SAM" id="Phobius"/>
    </source>
</evidence>
<evidence type="ECO:0000256" key="3">
    <source>
        <dbReference type="ARBA" id="ARBA00022989"/>
    </source>
</evidence>
<protein>
    <submittedName>
        <fullName evidence="6">Colicin V production protein</fullName>
    </submittedName>
</protein>
<feature type="transmembrane region" description="Helical" evidence="5">
    <location>
        <begin position="98"/>
        <end position="122"/>
    </location>
</feature>
<name>A0A379DJY1_9PORP</name>
<dbReference type="Proteomes" id="UP000254263">
    <property type="component" value="Unassembled WGS sequence"/>
</dbReference>
<sequence>MNWLDLLIIIIVGISVFRGLIKGLLKISLFVAGFVIGVRESWRLVPYISDILVTRFNIGSVYLNYLSYALAFLGIMCITWIISLFINKLSGEGILNLINRLLGGLCGFIISVLLIGYLGFLIDKVYPIGVPSRTTAENTKNKSAKPVDARLQSELYPRIQSFVRGLELDTYMNDWRKNSDK</sequence>
<keyword evidence="4 5" id="KW-0472">Membrane</keyword>
<dbReference type="PANTHER" id="PTHR37306:SF1">
    <property type="entry name" value="COLICIN V PRODUCTION PROTEIN"/>
    <property type="match status" value="1"/>
</dbReference>
<dbReference type="InterPro" id="IPR003825">
    <property type="entry name" value="Colicin-V_CvpA"/>
</dbReference>
<dbReference type="GO" id="GO:0009403">
    <property type="term" value="P:toxin biosynthetic process"/>
    <property type="evidence" value="ECO:0007669"/>
    <property type="project" value="InterPro"/>
</dbReference>
<evidence type="ECO:0000313" key="6">
    <source>
        <dbReference type="EMBL" id="SUB78055.1"/>
    </source>
</evidence>
<accession>A0A379DJY1</accession>
<dbReference type="Pfam" id="PF02674">
    <property type="entry name" value="Colicin_V"/>
    <property type="match status" value="1"/>
</dbReference>
<proteinExistence type="predicted"/>
<feature type="transmembrane region" description="Helical" evidence="5">
    <location>
        <begin position="65"/>
        <end position="86"/>
    </location>
</feature>